<reference evidence="2 3" key="1">
    <citation type="journal article" date="2019" name="Int. J. Syst. Evol. Microbiol.">
        <title>The Global Catalogue of Microorganisms (GCM) 10K type strain sequencing project: providing services to taxonomists for standard genome sequencing and annotation.</title>
        <authorList>
            <consortium name="The Broad Institute Genomics Platform"/>
            <consortium name="The Broad Institute Genome Sequencing Center for Infectious Disease"/>
            <person name="Wu L."/>
            <person name="Ma J."/>
        </authorList>
    </citation>
    <scope>NUCLEOTIDE SEQUENCE [LARGE SCALE GENOMIC DNA]</scope>
    <source>
        <strain evidence="2 3">JCM 14560</strain>
    </source>
</reference>
<feature type="transmembrane region" description="Helical" evidence="1">
    <location>
        <begin position="54"/>
        <end position="75"/>
    </location>
</feature>
<gene>
    <name evidence="2" type="ORF">GCM10009760_10330</name>
</gene>
<evidence type="ECO:0000256" key="1">
    <source>
        <dbReference type="SAM" id="Phobius"/>
    </source>
</evidence>
<evidence type="ECO:0000313" key="2">
    <source>
        <dbReference type="EMBL" id="GAA2133799.1"/>
    </source>
</evidence>
<name>A0ABN2YX81_9ACTN</name>
<evidence type="ECO:0000313" key="3">
    <source>
        <dbReference type="Proteomes" id="UP001422759"/>
    </source>
</evidence>
<accession>A0ABN2YX81</accession>
<keyword evidence="3" id="KW-1185">Reference proteome</keyword>
<comment type="caution">
    <text evidence="2">The sequence shown here is derived from an EMBL/GenBank/DDBJ whole genome shotgun (WGS) entry which is preliminary data.</text>
</comment>
<organism evidence="2 3">
    <name type="scientific">Kitasatospora kazusensis</name>
    <dbReference type="NCBI Taxonomy" id="407974"/>
    <lineage>
        <taxon>Bacteria</taxon>
        <taxon>Bacillati</taxon>
        <taxon>Actinomycetota</taxon>
        <taxon>Actinomycetes</taxon>
        <taxon>Kitasatosporales</taxon>
        <taxon>Streptomycetaceae</taxon>
        <taxon>Kitasatospora</taxon>
    </lineage>
</organism>
<keyword evidence="1" id="KW-0812">Transmembrane</keyword>
<protein>
    <submittedName>
        <fullName evidence="2">Uncharacterized protein</fullName>
    </submittedName>
</protein>
<keyword evidence="1" id="KW-0472">Membrane</keyword>
<dbReference type="Proteomes" id="UP001422759">
    <property type="component" value="Unassembled WGS sequence"/>
</dbReference>
<dbReference type="RefSeq" id="WP_344461180.1">
    <property type="nucleotide sequence ID" value="NZ_BAAANT010000004.1"/>
</dbReference>
<keyword evidence="1" id="KW-1133">Transmembrane helix</keyword>
<sequence length="303" mass="31314">MNRDDSEWTVGSDGSEEVRAGRILADLAAGVDLVPVPMERVVAGGRRLRRRRTALTGAAALVTAVVLGGGALAGAGHLPGSGPQTAVVAAAGGGSGTSLMSSVASSSAARNAFEPVRVVVAQGTSEGKEWKAWAALWPAAQKSQAVKQARMVWQEQHAAGSDLPEPTDAFVLQYWQEHSDVVDLYLTVDGKRLARDFVETPPTPSGPAVDPTGPDGLPAGALLGNKDAALGAVPVAMLMAGPDVAKVVVTWQDGSTSEPVLTTVGDSPVRWIAVAQKPHTKAEKFEVYNAQGKLLGTSTGWLT</sequence>
<proteinExistence type="predicted"/>
<dbReference type="EMBL" id="BAAANT010000004">
    <property type="protein sequence ID" value="GAA2133799.1"/>
    <property type="molecule type" value="Genomic_DNA"/>
</dbReference>